<feature type="region of interest" description="Disordered" evidence="1">
    <location>
        <begin position="1"/>
        <end position="27"/>
    </location>
</feature>
<gene>
    <name evidence="2" type="ORF">CC85DRAFT_283850</name>
</gene>
<sequence length="174" mass="19372">MPQSLQVQASRQPRPPNLCPAAKSPGRGPVFDVLPSAAEALWRDPFEEHAKSTVRSGNRGAGTCHRTDATRRASLPFPATPAGHPVTAERKPESERKHHIWVSGWRLAQQLAALRHRGGLYLWLARPESRTSTPRMTTWIQCPGDAWGSNRGHKCCPFKLPDGRVICQFCRLQV</sequence>
<evidence type="ECO:0000313" key="3">
    <source>
        <dbReference type="Proteomes" id="UP000053611"/>
    </source>
</evidence>
<feature type="compositionally biased region" description="Polar residues" evidence="1">
    <location>
        <begin position="1"/>
        <end position="11"/>
    </location>
</feature>
<evidence type="ECO:0000256" key="1">
    <source>
        <dbReference type="SAM" id="MobiDB-lite"/>
    </source>
</evidence>
<evidence type="ECO:0000313" key="2">
    <source>
        <dbReference type="EMBL" id="KLT44080.1"/>
    </source>
</evidence>
<feature type="region of interest" description="Disordered" evidence="1">
    <location>
        <begin position="51"/>
        <end position="92"/>
    </location>
</feature>
<dbReference type="RefSeq" id="XP_018280571.1">
    <property type="nucleotide sequence ID" value="XM_018422524.1"/>
</dbReference>
<dbReference type="Proteomes" id="UP000053611">
    <property type="component" value="Unassembled WGS sequence"/>
</dbReference>
<protein>
    <submittedName>
        <fullName evidence="2">Uncharacterized protein</fullName>
    </submittedName>
</protein>
<proteinExistence type="predicted"/>
<keyword evidence="3" id="KW-1185">Reference proteome</keyword>
<organism evidence="2 3">
    <name type="scientific">Cutaneotrichosporon oleaginosum</name>
    <dbReference type="NCBI Taxonomy" id="879819"/>
    <lineage>
        <taxon>Eukaryota</taxon>
        <taxon>Fungi</taxon>
        <taxon>Dikarya</taxon>
        <taxon>Basidiomycota</taxon>
        <taxon>Agaricomycotina</taxon>
        <taxon>Tremellomycetes</taxon>
        <taxon>Trichosporonales</taxon>
        <taxon>Trichosporonaceae</taxon>
        <taxon>Cutaneotrichosporon</taxon>
    </lineage>
</organism>
<name>A0A0J0XSP7_9TREE</name>
<dbReference type="AlphaFoldDB" id="A0A0J0XSP7"/>
<accession>A0A0J0XSP7</accession>
<dbReference type="GeneID" id="28983127"/>
<reference evidence="2 3" key="1">
    <citation type="submission" date="2015-03" db="EMBL/GenBank/DDBJ databases">
        <title>Genomics and transcriptomics of the oil-accumulating basidiomycete yeast T. oleaginosus allow insights into substrate utilization and the diverse evolutionary trajectories of mating systems in fungi.</title>
        <authorList>
            <consortium name="DOE Joint Genome Institute"/>
            <person name="Kourist R."/>
            <person name="Kracht O."/>
            <person name="Bracharz F."/>
            <person name="Lipzen A."/>
            <person name="Nolan M."/>
            <person name="Ohm R."/>
            <person name="Grigoriev I."/>
            <person name="Sun S."/>
            <person name="Heitman J."/>
            <person name="Bruck T."/>
            <person name="Nowrousian M."/>
        </authorList>
    </citation>
    <scope>NUCLEOTIDE SEQUENCE [LARGE SCALE GENOMIC DNA]</scope>
    <source>
        <strain evidence="2 3">IBC0246</strain>
    </source>
</reference>
<dbReference type="EMBL" id="KQ087189">
    <property type="protein sequence ID" value="KLT44080.1"/>
    <property type="molecule type" value="Genomic_DNA"/>
</dbReference>